<dbReference type="PANTHER" id="PTHR10628">
    <property type="entry name" value="SIALIDASE"/>
    <property type="match status" value="1"/>
</dbReference>
<evidence type="ECO:0000256" key="1">
    <source>
        <dbReference type="SAM" id="SignalP"/>
    </source>
</evidence>
<feature type="signal peptide" evidence="1">
    <location>
        <begin position="1"/>
        <end position="17"/>
    </location>
</feature>
<dbReference type="InterPro" id="IPR011040">
    <property type="entry name" value="Sialidase"/>
</dbReference>
<organism evidence="3 4">
    <name type="scientific">Tritrichomonas musculus</name>
    <dbReference type="NCBI Taxonomy" id="1915356"/>
    <lineage>
        <taxon>Eukaryota</taxon>
        <taxon>Metamonada</taxon>
        <taxon>Parabasalia</taxon>
        <taxon>Tritrichomonadida</taxon>
        <taxon>Tritrichomonadidae</taxon>
        <taxon>Tritrichomonas</taxon>
    </lineage>
</organism>
<evidence type="ECO:0000313" key="3">
    <source>
        <dbReference type="EMBL" id="KAK8847081.1"/>
    </source>
</evidence>
<dbReference type="InterPro" id="IPR036278">
    <property type="entry name" value="Sialidase_sf"/>
</dbReference>
<gene>
    <name evidence="3" type="ORF">M9Y10_019659</name>
</gene>
<feature type="chain" id="PRO_5046302214" description="Sialidase domain-containing protein" evidence="1">
    <location>
        <begin position="18"/>
        <end position="383"/>
    </location>
</feature>
<keyword evidence="4" id="KW-1185">Reference proteome</keyword>
<dbReference type="PANTHER" id="PTHR10628:SF30">
    <property type="entry name" value="EXO-ALPHA-SIALIDASE"/>
    <property type="match status" value="1"/>
</dbReference>
<feature type="domain" description="Sialidase" evidence="2">
    <location>
        <begin position="67"/>
        <end position="339"/>
    </location>
</feature>
<protein>
    <recommendedName>
        <fullName evidence="2">Sialidase domain-containing protein</fullName>
    </recommendedName>
</protein>
<dbReference type="InterPro" id="IPR026856">
    <property type="entry name" value="Sialidase_fam"/>
</dbReference>
<dbReference type="Pfam" id="PF13088">
    <property type="entry name" value="BNR_2"/>
    <property type="match status" value="1"/>
</dbReference>
<evidence type="ECO:0000313" key="4">
    <source>
        <dbReference type="Proteomes" id="UP001470230"/>
    </source>
</evidence>
<proteinExistence type="predicted"/>
<sequence>MIFHLLIFFEQIVFCEIQQPIHKRIVKRGDDGSEFYRIPAIVVAPDNKTLVTATDKRWSSILDLPRKIDVIIKISHDNGLTWTPSLTITGGKTDPIGYGDPALIVDRQANLIFCLFTGNKGTFDSTKNDRQKNYYCVSKDNGKTWSGVIDITDMLYGTGCRDPVRSEYYSCFLTSGAGLQTRSGRLMLVGIVRENSGSGLSTHTVYSDDHGKTWTMSNSRSVSNGDESKVVQLNNGSILMDIRTRPNRRYSISNDEGITWNGAYAQPDLQDPACNGEIIRYTSTLDGYNKNRLIHTNLHHDSQRKNLVIKISYDEGNTWPIEKVIEPGYAIYSAVTTSPIDGKIYVYWEKSIDNSVGSGCDMVLTTLTLDWITDGKDTWTPPN</sequence>
<comment type="caution">
    <text evidence="3">The sequence shown here is derived from an EMBL/GenBank/DDBJ whole genome shotgun (WGS) entry which is preliminary data.</text>
</comment>
<evidence type="ECO:0000259" key="2">
    <source>
        <dbReference type="Pfam" id="PF13088"/>
    </source>
</evidence>
<accession>A0ABR2HHV0</accession>
<name>A0ABR2HHV0_9EUKA</name>
<dbReference type="CDD" id="cd15482">
    <property type="entry name" value="Sialidase_non-viral"/>
    <property type="match status" value="1"/>
</dbReference>
<dbReference type="Proteomes" id="UP001470230">
    <property type="component" value="Unassembled WGS sequence"/>
</dbReference>
<dbReference type="SUPFAM" id="SSF50939">
    <property type="entry name" value="Sialidases"/>
    <property type="match status" value="1"/>
</dbReference>
<reference evidence="3 4" key="1">
    <citation type="submission" date="2024-04" db="EMBL/GenBank/DDBJ databases">
        <title>Tritrichomonas musculus Genome.</title>
        <authorList>
            <person name="Alves-Ferreira E."/>
            <person name="Grigg M."/>
            <person name="Lorenzi H."/>
            <person name="Galac M."/>
        </authorList>
    </citation>
    <scope>NUCLEOTIDE SEQUENCE [LARGE SCALE GENOMIC DNA]</scope>
    <source>
        <strain evidence="3 4">EAF2021</strain>
    </source>
</reference>
<keyword evidence="1" id="KW-0732">Signal</keyword>
<dbReference type="EMBL" id="JAPFFF010000028">
    <property type="protein sequence ID" value="KAK8847081.1"/>
    <property type="molecule type" value="Genomic_DNA"/>
</dbReference>
<dbReference type="Gene3D" id="2.120.10.10">
    <property type="match status" value="1"/>
</dbReference>